<name>A0ABP9VDP2_9DEIO</name>
<dbReference type="NCBIfam" id="NF011359">
    <property type="entry name" value="PRK14777.1"/>
    <property type="match status" value="1"/>
</dbReference>
<sequence>MAHILHGVTSSSTAPDLPPATRPTLRRTPIWLPPLLFLVLIVLDQLLKTWALANLKLGEPPISFIRGLIDWQLTFNTGAAWSMFSGSAKFLAFGRLLVGLGILGYLYYRPQSRFLSVVLTLIAAGAVGNAIDGLRAGRVTDMIHSPALSAVTTALNGTLFPIFNLADSCVVLGTLLLLVASFWPEKKKP</sequence>
<gene>
    <name evidence="12" type="primary">lspA_1</name>
    <name evidence="9" type="synonym">lspA</name>
    <name evidence="12" type="ORF">Dxin01_03113</name>
</gene>
<organism evidence="12 13">
    <name type="scientific">Deinococcus xinjiangensis</name>
    <dbReference type="NCBI Taxonomy" id="457454"/>
    <lineage>
        <taxon>Bacteria</taxon>
        <taxon>Thermotogati</taxon>
        <taxon>Deinococcota</taxon>
        <taxon>Deinococci</taxon>
        <taxon>Deinococcales</taxon>
        <taxon>Deinococcaceae</taxon>
        <taxon>Deinococcus</taxon>
    </lineage>
</organism>
<proteinExistence type="inferred from homology"/>
<comment type="function">
    <text evidence="9">This protein specifically catalyzes the removal of signal peptides from prolipoproteins.</text>
</comment>
<dbReference type="Pfam" id="PF01252">
    <property type="entry name" value="Peptidase_A8"/>
    <property type="match status" value="1"/>
</dbReference>
<dbReference type="NCBIfam" id="TIGR00077">
    <property type="entry name" value="lspA"/>
    <property type="match status" value="1"/>
</dbReference>
<keyword evidence="7 9" id="KW-1133">Transmembrane helix</keyword>
<feature type="transmembrane region" description="Helical" evidence="9">
    <location>
        <begin position="90"/>
        <end position="107"/>
    </location>
</feature>
<comment type="caution">
    <text evidence="12">The sequence shown here is derived from an EMBL/GenBank/DDBJ whole genome shotgun (WGS) entry which is preliminary data.</text>
</comment>
<dbReference type="EC" id="3.4.23.36" evidence="9"/>
<keyword evidence="12" id="KW-0449">Lipoprotein</keyword>
<keyword evidence="2 9" id="KW-1003">Cell membrane</keyword>
<evidence type="ECO:0000256" key="6">
    <source>
        <dbReference type="ARBA" id="ARBA00022801"/>
    </source>
</evidence>
<keyword evidence="4 9" id="KW-0812">Transmembrane</keyword>
<dbReference type="EMBL" id="BAABRN010000046">
    <property type="protein sequence ID" value="GAA5503356.1"/>
    <property type="molecule type" value="Genomic_DNA"/>
</dbReference>
<evidence type="ECO:0000313" key="12">
    <source>
        <dbReference type="EMBL" id="GAA5503356.1"/>
    </source>
</evidence>
<evidence type="ECO:0000256" key="5">
    <source>
        <dbReference type="ARBA" id="ARBA00022750"/>
    </source>
</evidence>
<feature type="active site" evidence="9">
    <location>
        <position position="141"/>
    </location>
</feature>
<dbReference type="PRINTS" id="PR00781">
    <property type="entry name" value="LIPOSIGPTASE"/>
</dbReference>
<feature type="active site" evidence="9">
    <location>
        <position position="167"/>
    </location>
</feature>
<dbReference type="Proteomes" id="UP001458946">
    <property type="component" value="Unassembled WGS sequence"/>
</dbReference>
<evidence type="ECO:0000256" key="1">
    <source>
        <dbReference type="ARBA" id="ARBA00006139"/>
    </source>
</evidence>
<feature type="transmembrane region" description="Helical" evidence="9">
    <location>
        <begin position="114"/>
        <end position="131"/>
    </location>
</feature>
<comment type="subcellular location">
    <subcellularLocation>
        <location evidence="9">Cell membrane</location>
        <topology evidence="9">Multi-pass membrane protein</topology>
    </subcellularLocation>
</comment>
<dbReference type="InterPro" id="IPR001872">
    <property type="entry name" value="Peptidase_A8"/>
</dbReference>
<feature type="transmembrane region" description="Helical" evidence="9">
    <location>
        <begin position="30"/>
        <end position="47"/>
    </location>
</feature>
<evidence type="ECO:0000256" key="8">
    <source>
        <dbReference type="ARBA" id="ARBA00023136"/>
    </source>
</evidence>
<feature type="transmembrane region" description="Helical" evidence="9">
    <location>
        <begin position="162"/>
        <end position="183"/>
    </location>
</feature>
<keyword evidence="3 9" id="KW-0645">Protease</keyword>
<keyword evidence="6 9" id="KW-0378">Hydrolase</keyword>
<dbReference type="HAMAP" id="MF_00161">
    <property type="entry name" value="LspA"/>
    <property type="match status" value="1"/>
</dbReference>
<evidence type="ECO:0000256" key="11">
    <source>
        <dbReference type="SAM" id="MobiDB-lite"/>
    </source>
</evidence>
<reference evidence="12 13" key="1">
    <citation type="submission" date="2024-02" db="EMBL/GenBank/DDBJ databases">
        <title>Deinococcus xinjiangensis NBRC 107630.</title>
        <authorList>
            <person name="Ichikawa N."/>
            <person name="Katano-Makiyama Y."/>
            <person name="Hidaka K."/>
        </authorList>
    </citation>
    <scope>NUCLEOTIDE SEQUENCE [LARGE SCALE GENOMIC DNA]</scope>
    <source>
        <strain evidence="12 13">NBRC 107630</strain>
    </source>
</reference>
<feature type="region of interest" description="Disordered" evidence="11">
    <location>
        <begin position="1"/>
        <end position="20"/>
    </location>
</feature>
<comment type="pathway">
    <text evidence="9">Protein modification; lipoprotein biosynthesis (signal peptide cleavage).</text>
</comment>
<evidence type="ECO:0000256" key="10">
    <source>
        <dbReference type="RuleBase" id="RU004181"/>
    </source>
</evidence>
<protein>
    <recommendedName>
        <fullName evidence="9">Lipoprotein signal peptidase</fullName>
        <ecNumber evidence="9">3.4.23.36</ecNumber>
    </recommendedName>
    <alternativeName>
        <fullName evidence="9">Prolipoprotein signal peptidase</fullName>
    </alternativeName>
    <alternativeName>
        <fullName evidence="9">Signal peptidase II</fullName>
        <shortName evidence="9">SPase II</shortName>
    </alternativeName>
</protein>
<evidence type="ECO:0000256" key="2">
    <source>
        <dbReference type="ARBA" id="ARBA00022475"/>
    </source>
</evidence>
<keyword evidence="8 9" id="KW-0472">Membrane</keyword>
<evidence type="ECO:0000256" key="3">
    <source>
        <dbReference type="ARBA" id="ARBA00022670"/>
    </source>
</evidence>
<evidence type="ECO:0000313" key="13">
    <source>
        <dbReference type="Proteomes" id="UP001458946"/>
    </source>
</evidence>
<dbReference type="PANTHER" id="PTHR33695:SF1">
    <property type="entry name" value="LIPOPROTEIN SIGNAL PEPTIDASE"/>
    <property type="match status" value="1"/>
</dbReference>
<evidence type="ECO:0000256" key="7">
    <source>
        <dbReference type="ARBA" id="ARBA00022989"/>
    </source>
</evidence>
<evidence type="ECO:0000256" key="4">
    <source>
        <dbReference type="ARBA" id="ARBA00022692"/>
    </source>
</evidence>
<keyword evidence="13" id="KW-1185">Reference proteome</keyword>
<comment type="similarity">
    <text evidence="1 9 10">Belongs to the peptidase A8 family.</text>
</comment>
<dbReference type="PANTHER" id="PTHR33695">
    <property type="entry name" value="LIPOPROTEIN SIGNAL PEPTIDASE"/>
    <property type="match status" value="1"/>
</dbReference>
<keyword evidence="5 9" id="KW-0064">Aspartyl protease</keyword>
<accession>A0ABP9VDP2</accession>
<comment type="catalytic activity">
    <reaction evidence="9">
        <text>Release of signal peptides from bacterial membrane prolipoproteins. Hydrolyzes -Xaa-Yaa-Zaa-|-(S,diacylglyceryl)Cys-, in which Xaa is hydrophobic (preferably Leu), and Yaa (Ala or Ser) and Zaa (Gly or Ala) have small, neutral side chains.</text>
        <dbReference type="EC" id="3.4.23.36"/>
    </reaction>
</comment>
<evidence type="ECO:0000256" key="9">
    <source>
        <dbReference type="HAMAP-Rule" id="MF_00161"/>
    </source>
</evidence>